<dbReference type="SUPFAM" id="SSF56112">
    <property type="entry name" value="Protein kinase-like (PK-like)"/>
    <property type="match status" value="1"/>
</dbReference>
<protein>
    <recommendedName>
        <fullName evidence="2">Protein kinase domain-containing protein</fullName>
    </recommendedName>
</protein>
<dbReference type="Gramene" id="Kaladp0050s0115.1.v1.1">
    <property type="protein sequence ID" value="Kaladp0050s0115.1.v1.1"/>
    <property type="gene ID" value="Kaladp0050s0115.v1.1"/>
</dbReference>
<dbReference type="Gene3D" id="3.30.200.20">
    <property type="entry name" value="Phosphorylase Kinase, domain 1"/>
    <property type="match status" value="1"/>
</dbReference>
<evidence type="ECO:0000313" key="4">
    <source>
        <dbReference type="Proteomes" id="UP000594263"/>
    </source>
</evidence>
<dbReference type="InterPro" id="IPR043891">
    <property type="entry name" value="SPARK"/>
</dbReference>
<accession>A0A7N0U0W6</accession>
<dbReference type="GO" id="GO:0005524">
    <property type="term" value="F:ATP binding"/>
    <property type="evidence" value="ECO:0007669"/>
    <property type="project" value="InterPro"/>
</dbReference>
<dbReference type="Proteomes" id="UP000594263">
    <property type="component" value="Unplaced"/>
</dbReference>
<sequence>MSVNMVRYVLKHHRFFKCMILGFMLFLGSLGLVVSYTGECTLDVEVWPPVNSSDCPASGTWGGFLTHSCCEAAFDGYLVALAKRANQTGQIFLNSTEQKNCLISMKAVEDDILSCGIEKLTRGTGGCSEYSTQDVKSELGDELKHLGEECQFVHQGSCGSCLSRWKQTDSVPNEKESPNKEQVDVCRFAVLVSLISSRVMDQTWSGSVRGCLAHQNASSTDEEENSNGGKSFNTGLWAAVGGLVGIFMMLAISLWILLRKRADPKSDKVNDVSDSSLSDESNGLKLSMKEIYAATNNLSSLNYIGEGIAGKVYKGTLSSGQQVAVKHIVNEVHVETFLREVTSLSRIRHPNLVALIGYCEKDDECFLVYELCQRGNLSEWLYGKDKVLSWNRRLEIAVDCARGLWFLHTYPEGCIVHRDIKPTNILLMENFQAKLSDFGLSKVMDLGQSFVSSEVRGTFGYVDPEYQKNHLVNSSGDVYSFGIVLLQILSAQRVINLNLKRPMPLDKMAKLVTRGGNISEFADPKLGGEYTAEAFDMVLKLALSCTGIKQQRPSMGQVVARLEKAHDMSAQDRSEAMSIS</sequence>
<dbReference type="SMART" id="SM00220">
    <property type="entry name" value="S_TKc"/>
    <property type="match status" value="1"/>
</dbReference>
<dbReference type="OMA" id="GQRVINM"/>
<feature type="transmembrane region" description="Helical" evidence="1">
    <location>
        <begin position="236"/>
        <end position="258"/>
    </location>
</feature>
<dbReference type="PANTHER" id="PTHR48055">
    <property type="entry name" value="LEUCINE-RICH REPEAT RECEPTOR PROTEIN KINASE EMS1"/>
    <property type="match status" value="1"/>
</dbReference>
<dbReference type="FunFam" id="1.10.510.10:FF:000530">
    <property type="entry name" value="probable receptor-like protein kinase At5g59700"/>
    <property type="match status" value="1"/>
</dbReference>
<keyword evidence="1" id="KW-1133">Transmembrane helix</keyword>
<evidence type="ECO:0000256" key="1">
    <source>
        <dbReference type="SAM" id="Phobius"/>
    </source>
</evidence>
<dbReference type="PROSITE" id="PS00108">
    <property type="entry name" value="PROTEIN_KINASE_ST"/>
    <property type="match status" value="1"/>
</dbReference>
<dbReference type="GO" id="GO:0016020">
    <property type="term" value="C:membrane"/>
    <property type="evidence" value="ECO:0007669"/>
    <property type="project" value="TreeGrafter"/>
</dbReference>
<dbReference type="GO" id="GO:0004672">
    <property type="term" value="F:protein kinase activity"/>
    <property type="evidence" value="ECO:0007669"/>
    <property type="project" value="InterPro"/>
</dbReference>
<dbReference type="InterPro" id="IPR011009">
    <property type="entry name" value="Kinase-like_dom_sf"/>
</dbReference>
<dbReference type="InterPro" id="IPR000719">
    <property type="entry name" value="Prot_kinase_dom"/>
</dbReference>
<dbReference type="EnsemblPlants" id="Kaladp0050s0115.1.v1.1">
    <property type="protein sequence ID" value="Kaladp0050s0115.1.v1.1"/>
    <property type="gene ID" value="Kaladp0050s0115.v1.1"/>
</dbReference>
<dbReference type="Gene3D" id="1.10.510.10">
    <property type="entry name" value="Transferase(Phosphotransferase) domain 1"/>
    <property type="match status" value="1"/>
</dbReference>
<dbReference type="InterPro" id="IPR008271">
    <property type="entry name" value="Ser/Thr_kinase_AS"/>
</dbReference>
<organism evidence="3 4">
    <name type="scientific">Kalanchoe fedtschenkoi</name>
    <name type="common">Lavender scallops</name>
    <name type="synonym">South American air plant</name>
    <dbReference type="NCBI Taxonomy" id="63787"/>
    <lineage>
        <taxon>Eukaryota</taxon>
        <taxon>Viridiplantae</taxon>
        <taxon>Streptophyta</taxon>
        <taxon>Embryophyta</taxon>
        <taxon>Tracheophyta</taxon>
        <taxon>Spermatophyta</taxon>
        <taxon>Magnoliopsida</taxon>
        <taxon>eudicotyledons</taxon>
        <taxon>Gunneridae</taxon>
        <taxon>Pentapetalae</taxon>
        <taxon>Saxifragales</taxon>
        <taxon>Crassulaceae</taxon>
        <taxon>Kalanchoe</taxon>
    </lineage>
</organism>
<keyword evidence="1" id="KW-0812">Transmembrane</keyword>
<dbReference type="Pfam" id="PF19160">
    <property type="entry name" value="SPARK"/>
    <property type="match status" value="1"/>
</dbReference>
<evidence type="ECO:0000313" key="3">
    <source>
        <dbReference type="EnsemblPlants" id="Kaladp0050s0115.1.v1.1"/>
    </source>
</evidence>
<name>A0A7N0U0W6_KALFE</name>
<keyword evidence="1" id="KW-0472">Membrane</keyword>
<feature type="domain" description="Protein kinase" evidence="2">
    <location>
        <begin position="298"/>
        <end position="569"/>
    </location>
</feature>
<dbReference type="PROSITE" id="PS50011">
    <property type="entry name" value="PROTEIN_KINASE_DOM"/>
    <property type="match status" value="1"/>
</dbReference>
<keyword evidence="4" id="KW-1185">Reference proteome</keyword>
<dbReference type="Pfam" id="PF00069">
    <property type="entry name" value="Pkinase"/>
    <property type="match status" value="1"/>
</dbReference>
<reference evidence="3" key="1">
    <citation type="submission" date="2021-01" db="UniProtKB">
        <authorList>
            <consortium name="EnsemblPlants"/>
        </authorList>
    </citation>
    <scope>IDENTIFICATION</scope>
</reference>
<proteinExistence type="predicted"/>
<evidence type="ECO:0000259" key="2">
    <source>
        <dbReference type="PROSITE" id="PS50011"/>
    </source>
</evidence>
<dbReference type="PANTHER" id="PTHR48055:SF9">
    <property type="entry name" value="PROTEIN KINASE DOMAIN-CONTAINING PROTEIN"/>
    <property type="match status" value="1"/>
</dbReference>
<dbReference type="AlphaFoldDB" id="A0A7N0U0W6"/>
<dbReference type="InterPro" id="IPR051564">
    <property type="entry name" value="LRR_receptor-like_kinase"/>
</dbReference>